<evidence type="ECO:0000256" key="3">
    <source>
        <dbReference type="RuleBase" id="RU003719"/>
    </source>
</evidence>
<evidence type="ECO:0000256" key="2">
    <source>
        <dbReference type="ARBA" id="ARBA00073306"/>
    </source>
</evidence>
<dbReference type="GO" id="GO:0030267">
    <property type="term" value="F:glyoxylate reductase (NADPH) activity"/>
    <property type="evidence" value="ECO:0007669"/>
    <property type="project" value="TreeGrafter"/>
</dbReference>
<dbReference type="Proteomes" id="UP000075880">
    <property type="component" value="Unassembled WGS sequence"/>
</dbReference>
<comment type="similarity">
    <text evidence="3">Belongs to the D-isomer specific 2-hydroxyacid dehydrogenase family.</text>
</comment>
<dbReference type="EnsemblMetazoa" id="ENSAATROPT016520">
    <property type="protein sequence ID" value="ENSAATROPP014521"/>
    <property type="gene ID" value="ENSAATROPG013519"/>
</dbReference>
<evidence type="ECO:0000256" key="1">
    <source>
        <dbReference type="ARBA" id="ARBA00023002"/>
    </source>
</evidence>
<dbReference type="CDD" id="cd05301">
    <property type="entry name" value="GDH"/>
    <property type="match status" value="1"/>
</dbReference>
<feature type="domain" description="D-isomer specific 2-hydroxyacid dehydrogenase NAD-binding" evidence="5">
    <location>
        <begin position="135"/>
        <end position="305"/>
    </location>
</feature>
<feature type="domain" description="D-isomer specific 2-hydroxyacid dehydrogenase catalytic" evidence="4">
    <location>
        <begin position="37"/>
        <end position="361"/>
    </location>
</feature>
<keyword evidence="1 3" id="KW-0560">Oxidoreductase</keyword>
<dbReference type="Gene3D" id="3.40.50.720">
    <property type="entry name" value="NAD(P)-binding Rossmann-like Domain"/>
    <property type="match status" value="2"/>
</dbReference>
<dbReference type="FunFam" id="3.40.50.720:FF:000026">
    <property type="entry name" value="Glyoxylate/hydroxypyruvate reductase B"/>
    <property type="match status" value="1"/>
</dbReference>
<evidence type="ECO:0000313" key="7">
    <source>
        <dbReference type="Proteomes" id="UP000075880"/>
    </source>
</evidence>
<dbReference type="GO" id="GO:0008465">
    <property type="term" value="F:hydroxypyruvate reductase (NADH) activity"/>
    <property type="evidence" value="ECO:0007669"/>
    <property type="project" value="TreeGrafter"/>
</dbReference>
<dbReference type="InterPro" id="IPR006140">
    <property type="entry name" value="D-isomer_DH_NAD-bd"/>
</dbReference>
<dbReference type="InterPro" id="IPR036291">
    <property type="entry name" value="NAD(P)-bd_dom_sf"/>
</dbReference>
<dbReference type="GO" id="GO:0005829">
    <property type="term" value="C:cytosol"/>
    <property type="evidence" value="ECO:0007669"/>
    <property type="project" value="TreeGrafter"/>
</dbReference>
<organism evidence="6 7">
    <name type="scientific">Anopheles atroparvus</name>
    <name type="common">European mosquito</name>
    <dbReference type="NCBI Taxonomy" id="41427"/>
    <lineage>
        <taxon>Eukaryota</taxon>
        <taxon>Metazoa</taxon>
        <taxon>Ecdysozoa</taxon>
        <taxon>Arthropoda</taxon>
        <taxon>Hexapoda</taxon>
        <taxon>Insecta</taxon>
        <taxon>Pterygota</taxon>
        <taxon>Neoptera</taxon>
        <taxon>Endopterygota</taxon>
        <taxon>Diptera</taxon>
        <taxon>Nematocera</taxon>
        <taxon>Culicoidea</taxon>
        <taxon>Culicidae</taxon>
        <taxon>Anophelinae</taxon>
        <taxon>Anopheles</taxon>
    </lineage>
</organism>
<dbReference type="InterPro" id="IPR050223">
    <property type="entry name" value="D-isomer_2-hydroxyacid_DH"/>
</dbReference>
<accession>A0AAG5DTS7</accession>
<proteinExistence type="inferred from homology"/>
<dbReference type="PANTHER" id="PTHR10996">
    <property type="entry name" value="2-HYDROXYACID DEHYDROGENASE-RELATED"/>
    <property type="match status" value="1"/>
</dbReference>
<name>A0AAG5DTS7_ANOAO</name>
<dbReference type="InterPro" id="IPR029753">
    <property type="entry name" value="D-isomer_DH_CS"/>
</dbReference>
<protein>
    <recommendedName>
        <fullName evidence="2">Glyoxylate reductase/hydroxypyruvate reductase</fullName>
    </recommendedName>
</protein>
<sequence length="368" mass="39973">MRSGILRMTRTLPKMLEQQLADYDFGARRPKLLVTCSDIPTGFIDILRQKCEVTVCSGAELTEILRSVPGAEGILWLTTDRLDAETLNAAGPQLKVVSTMTSGMDYVDAEVFAKRGVALGHTPNVVNDPVADIAIGLMLAAARRFHEGRQKIATGQWEMRPQWLLGQDVPGSTVGIVGFGGIGQTILKRLKGFDIARCLYTGRNQKVEGDLAGAAYVDLPTLLKESDFIFIACPLTGETSKMFNRETLAMMKSTSVLVNVARGGVVDQPALVEALKNGTIFAAGLDVMTPEPLDPNDPLMNLPNCGKNFVQKEIITFRSGNYFHPYFIVIVPHLGTATKQSLLDMFSIAARNVLSVLSGGQLVAPYKK</sequence>
<dbReference type="GO" id="GO:0051287">
    <property type="term" value="F:NAD binding"/>
    <property type="evidence" value="ECO:0007669"/>
    <property type="project" value="InterPro"/>
</dbReference>
<dbReference type="Pfam" id="PF02826">
    <property type="entry name" value="2-Hacid_dh_C"/>
    <property type="match status" value="1"/>
</dbReference>
<evidence type="ECO:0000259" key="5">
    <source>
        <dbReference type="Pfam" id="PF02826"/>
    </source>
</evidence>
<keyword evidence="7" id="KW-1185">Reference proteome</keyword>
<dbReference type="AlphaFoldDB" id="A0AAG5DTS7"/>
<dbReference type="PANTHER" id="PTHR10996:SF119">
    <property type="entry name" value="FI03731P-RELATED"/>
    <property type="match status" value="1"/>
</dbReference>
<evidence type="ECO:0000259" key="4">
    <source>
        <dbReference type="Pfam" id="PF00389"/>
    </source>
</evidence>
<dbReference type="SUPFAM" id="SSF52283">
    <property type="entry name" value="Formate/glycerate dehydrogenase catalytic domain-like"/>
    <property type="match status" value="1"/>
</dbReference>
<reference evidence="6" key="1">
    <citation type="submission" date="2024-04" db="UniProtKB">
        <authorList>
            <consortium name="EnsemblMetazoa"/>
        </authorList>
    </citation>
    <scope>IDENTIFICATION</scope>
    <source>
        <strain evidence="6">EBRO</strain>
    </source>
</reference>
<dbReference type="InterPro" id="IPR006139">
    <property type="entry name" value="D-isomer_2_OHA_DH_cat_dom"/>
</dbReference>
<dbReference type="PROSITE" id="PS00671">
    <property type="entry name" value="D_2_HYDROXYACID_DH_3"/>
    <property type="match status" value="1"/>
</dbReference>
<dbReference type="Pfam" id="PF00389">
    <property type="entry name" value="2-Hacid_dh"/>
    <property type="match status" value="1"/>
</dbReference>
<evidence type="ECO:0000313" key="6">
    <source>
        <dbReference type="EnsemblMetazoa" id="ENSAATROPP014521"/>
    </source>
</evidence>
<dbReference type="SUPFAM" id="SSF51735">
    <property type="entry name" value="NAD(P)-binding Rossmann-fold domains"/>
    <property type="match status" value="1"/>
</dbReference>